<comment type="similarity">
    <text evidence="2">Belongs to the NGG1 family.</text>
</comment>
<reference evidence="8" key="1">
    <citation type="submission" date="2018-06" db="EMBL/GenBank/DDBJ databases">
        <authorList>
            <person name="Guldener U."/>
        </authorList>
    </citation>
    <scope>NUCLEOTIDE SEQUENCE [LARGE SCALE GENOMIC DNA]</scope>
    <source>
        <strain evidence="8">UTAD17</strain>
    </source>
</reference>
<feature type="region of interest" description="Disordered" evidence="6">
    <location>
        <begin position="76"/>
        <end position="170"/>
    </location>
</feature>
<gene>
    <name evidence="7" type="ORF">SCODWIG_02496</name>
</gene>
<keyword evidence="5" id="KW-0539">Nucleus</keyword>
<accession>A0A376B7T3</accession>
<evidence type="ECO:0000256" key="6">
    <source>
        <dbReference type="SAM" id="MobiDB-lite"/>
    </source>
</evidence>
<name>A0A376B7T3_9ASCO</name>
<keyword evidence="8" id="KW-1185">Reference proteome</keyword>
<organism evidence="7 8">
    <name type="scientific">Saccharomycodes ludwigii</name>
    <dbReference type="NCBI Taxonomy" id="36035"/>
    <lineage>
        <taxon>Eukaryota</taxon>
        <taxon>Fungi</taxon>
        <taxon>Dikarya</taxon>
        <taxon>Ascomycota</taxon>
        <taxon>Saccharomycotina</taxon>
        <taxon>Saccharomycetes</taxon>
        <taxon>Saccharomycodales</taxon>
        <taxon>Saccharomycodaceae</taxon>
        <taxon>Saccharomycodes</taxon>
    </lineage>
</organism>
<proteinExistence type="inferred from homology"/>
<sequence length="638" mass="72699">MPYIDDKNDKLPSIILGEILETIDLSFDKGIGMLNGTNVRSPPKDINSIIKVRDLVKDLLTTLDKITAKDNEELQVLSSSTDNKSGKKLADNRDSIEETTKTIDQKQQVNAEDDEEETIRTKTKRTFSGSNDNDHNVKNDDDDDDEEANVPVKRRMLNRDKIENDPSVKNPKSEFVISQTLPKAAALLGLFTENGLETTGEDYLKIKYAVASYPTNDLQEMLPGRMPDLDLSNPKPTNQIQFNTFLTYVENFFRQYTDNDIEFLKQKSIIPLSLRDTNYDPDITPYMIPKLGQLYTDKWFKEDNNNNIANITVPNMPKPESIFPRGSSDLLGNENLDSDKISCGPLVTRLVSAVLGSPDGIEFNQPIKKDDNEDSISQISAATTPPLQQEQLLNLDTKDQDNTATSLLFPIKWKLDDKLFSTPNLDYLTFEERLKKELKYLGIYSMANDNELDWLHTREDDEVSQELRKLQKNLKETQTRNIKRMKILVPIIQKKLAWQEYEQILDDLNKQIDQVYIKRIRAPKSKKKKHSSISNSNNSVADFGNSTSQAALQAAHQQAANSSLKVLLDKRSRWIEKIGPLFGDPELIKRIPKESIFHNLDDDKNGEEDEDVDLDAEDEEDDDVFHQAGNNKEELANQ</sequence>
<keyword evidence="4" id="KW-0804">Transcription</keyword>
<dbReference type="GO" id="GO:0006357">
    <property type="term" value="P:regulation of transcription by RNA polymerase II"/>
    <property type="evidence" value="ECO:0007669"/>
    <property type="project" value="TreeGrafter"/>
</dbReference>
<evidence type="ECO:0000313" key="7">
    <source>
        <dbReference type="EMBL" id="SSD60735.1"/>
    </source>
</evidence>
<dbReference type="VEuPathDB" id="FungiDB:SCODWIG_02496"/>
<feature type="region of interest" description="Disordered" evidence="6">
    <location>
        <begin position="598"/>
        <end position="638"/>
    </location>
</feature>
<keyword evidence="3" id="KW-0805">Transcription regulation</keyword>
<dbReference type="Pfam" id="PF10198">
    <property type="entry name" value="Ada3"/>
    <property type="match status" value="1"/>
</dbReference>
<evidence type="ECO:0000256" key="4">
    <source>
        <dbReference type="ARBA" id="ARBA00023163"/>
    </source>
</evidence>
<dbReference type="Proteomes" id="UP000262825">
    <property type="component" value="Unassembled WGS sequence"/>
</dbReference>
<dbReference type="GO" id="GO:0003713">
    <property type="term" value="F:transcription coactivator activity"/>
    <property type="evidence" value="ECO:0007669"/>
    <property type="project" value="TreeGrafter"/>
</dbReference>
<evidence type="ECO:0000256" key="3">
    <source>
        <dbReference type="ARBA" id="ARBA00023015"/>
    </source>
</evidence>
<evidence type="ECO:0000256" key="5">
    <source>
        <dbReference type="ARBA" id="ARBA00023242"/>
    </source>
</evidence>
<protein>
    <submittedName>
        <fullName evidence="7">Related to Chromatin-remodeling complexes subunit NGG1</fullName>
    </submittedName>
</protein>
<comment type="subcellular location">
    <subcellularLocation>
        <location evidence="1">Nucleus</location>
    </subcellularLocation>
</comment>
<dbReference type="OrthoDB" id="3972607at2759"/>
<evidence type="ECO:0000256" key="2">
    <source>
        <dbReference type="ARBA" id="ARBA00005330"/>
    </source>
</evidence>
<dbReference type="GO" id="GO:0000124">
    <property type="term" value="C:SAGA complex"/>
    <property type="evidence" value="ECO:0007669"/>
    <property type="project" value="TreeGrafter"/>
</dbReference>
<feature type="compositionally biased region" description="Basic and acidic residues" evidence="6">
    <location>
        <begin position="84"/>
        <end position="104"/>
    </location>
</feature>
<feature type="compositionally biased region" description="Acidic residues" evidence="6">
    <location>
        <begin position="604"/>
        <end position="623"/>
    </location>
</feature>
<dbReference type="EMBL" id="UFAJ01000437">
    <property type="protein sequence ID" value="SSD60735.1"/>
    <property type="molecule type" value="Genomic_DNA"/>
</dbReference>
<dbReference type="GO" id="GO:0005634">
    <property type="term" value="C:nucleus"/>
    <property type="evidence" value="ECO:0007669"/>
    <property type="project" value="UniProtKB-SubCell"/>
</dbReference>
<evidence type="ECO:0000313" key="8">
    <source>
        <dbReference type="Proteomes" id="UP000262825"/>
    </source>
</evidence>
<dbReference type="AlphaFoldDB" id="A0A376B7T3"/>
<dbReference type="InterPro" id="IPR019340">
    <property type="entry name" value="Histone_AcTrfase_su3"/>
</dbReference>
<dbReference type="PANTHER" id="PTHR13556:SF2">
    <property type="entry name" value="TRANSCRIPTIONAL ADAPTER 3"/>
    <property type="match status" value="1"/>
</dbReference>
<dbReference type="PANTHER" id="PTHR13556">
    <property type="entry name" value="TRANSCRIPTIONAL ADAPTER 3-RELATED"/>
    <property type="match status" value="1"/>
</dbReference>
<feature type="compositionally biased region" description="Basic and acidic residues" evidence="6">
    <location>
        <begin position="157"/>
        <end position="166"/>
    </location>
</feature>
<evidence type="ECO:0000256" key="1">
    <source>
        <dbReference type="ARBA" id="ARBA00004123"/>
    </source>
</evidence>